<dbReference type="PROSITE" id="PS51257">
    <property type="entry name" value="PROKAR_LIPOPROTEIN"/>
    <property type="match status" value="1"/>
</dbReference>
<keyword evidence="3" id="KW-1185">Reference proteome</keyword>
<dbReference type="InterPro" id="IPR010496">
    <property type="entry name" value="AL/BT2_dom"/>
</dbReference>
<sequence>MISNIRKTTFSHFLMLSITLVLFGCQEKREKKSKDIAHKTSHSEDNTLSDKEVNEGWKLLFDGKTFDGWRGMGRDHVQNELWKIEEGTIRKLNSEEVLPLPDGKAVEGGDLMTIQTFENYELYFEWKILKAGNTGLKYNVSEDLSQKYGSGHSALGFEYQLLDDTDTIYAGKLKSSQYSGSLYDMIPPQNAKTNPVGTFNSSRILIDGNHAEHWLNGLKVLEYEFGSKQLDSLFRLSKYVDYQNFIDKRSGHIILQNHKDDAWFKNIKIREITPSSK</sequence>
<dbReference type="Gene3D" id="2.60.120.560">
    <property type="entry name" value="Exo-inulinase, domain 1"/>
    <property type="match status" value="1"/>
</dbReference>
<feature type="domain" description="3-keto-alpha-glucoside-1,2-lyase/3-keto-2-hydroxy-glucal hydratase" evidence="1">
    <location>
        <begin position="56"/>
        <end position="270"/>
    </location>
</feature>
<dbReference type="GO" id="GO:0016787">
    <property type="term" value="F:hydrolase activity"/>
    <property type="evidence" value="ECO:0007669"/>
    <property type="project" value="InterPro"/>
</dbReference>
<evidence type="ECO:0000313" key="2">
    <source>
        <dbReference type="EMBL" id="SDL47737.1"/>
    </source>
</evidence>
<organism evidence="2 3">
    <name type="scientific">Kriegella aquimaris</name>
    <dbReference type="NCBI Taxonomy" id="192904"/>
    <lineage>
        <taxon>Bacteria</taxon>
        <taxon>Pseudomonadati</taxon>
        <taxon>Bacteroidota</taxon>
        <taxon>Flavobacteriia</taxon>
        <taxon>Flavobacteriales</taxon>
        <taxon>Flavobacteriaceae</taxon>
        <taxon>Kriegella</taxon>
    </lineage>
</organism>
<reference evidence="2 3" key="1">
    <citation type="submission" date="2016-10" db="EMBL/GenBank/DDBJ databases">
        <authorList>
            <person name="de Groot N.N."/>
        </authorList>
    </citation>
    <scope>NUCLEOTIDE SEQUENCE [LARGE SCALE GENOMIC DNA]</scope>
    <source>
        <strain evidence="2 3">DSM 19886</strain>
    </source>
</reference>
<dbReference type="OrthoDB" id="9806233at2"/>
<evidence type="ECO:0000259" key="1">
    <source>
        <dbReference type="Pfam" id="PF06439"/>
    </source>
</evidence>
<dbReference type="AlphaFoldDB" id="A0A1G9KDG7"/>
<dbReference type="EMBL" id="FNGV01000001">
    <property type="protein sequence ID" value="SDL47737.1"/>
    <property type="molecule type" value="Genomic_DNA"/>
</dbReference>
<dbReference type="STRING" id="192904.SAMN04488514_101948"/>
<dbReference type="Proteomes" id="UP000199440">
    <property type="component" value="Unassembled WGS sequence"/>
</dbReference>
<accession>A0A1G9KDG7</accession>
<evidence type="ECO:0000313" key="3">
    <source>
        <dbReference type="Proteomes" id="UP000199440"/>
    </source>
</evidence>
<gene>
    <name evidence="2" type="ORF">SAMN04488514_101948</name>
</gene>
<dbReference type="Pfam" id="PF06439">
    <property type="entry name" value="3keto-disac_hyd"/>
    <property type="match status" value="1"/>
</dbReference>
<proteinExistence type="predicted"/>
<protein>
    <recommendedName>
        <fullName evidence="1">3-keto-alpha-glucoside-1,2-lyase/3-keto-2-hydroxy-glucal hydratase domain-containing protein</fullName>
    </recommendedName>
</protein>
<dbReference type="RefSeq" id="WP_089885806.1">
    <property type="nucleotide sequence ID" value="NZ_FNGV01000001.1"/>
</dbReference>
<name>A0A1G9KDG7_9FLAO</name>